<dbReference type="AlphaFoldDB" id="A0AAD9X8A2"/>
<keyword evidence="4" id="KW-1185">Reference proteome</keyword>
<evidence type="ECO:0000256" key="2">
    <source>
        <dbReference type="SAM" id="Phobius"/>
    </source>
</evidence>
<feature type="transmembrane region" description="Helical" evidence="2">
    <location>
        <begin position="314"/>
        <end position="332"/>
    </location>
</feature>
<dbReference type="GO" id="GO:0030552">
    <property type="term" value="F:cAMP binding"/>
    <property type="evidence" value="ECO:0007669"/>
    <property type="project" value="UniProtKB-KW"/>
</dbReference>
<keyword evidence="1" id="KW-0406">Ion transport</keyword>
<feature type="transmembrane region" description="Helical" evidence="2">
    <location>
        <begin position="122"/>
        <end position="142"/>
    </location>
</feature>
<organism evidence="3 4">
    <name type="scientific">Dipteronia dyeriana</name>
    <dbReference type="NCBI Taxonomy" id="168575"/>
    <lineage>
        <taxon>Eukaryota</taxon>
        <taxon>Viridiplantae</taxon>
        <taxon>Streptophyta</taxon>
        <taxon>Embryophyta</taxon>
        <taxon>Tracheophyta</taxon>
        <taxon>Spermatophyta</taxon>
        <taxon>Magnoliopsida</taxon>
        <taxon>eudicotyledons</taxon>
        <taxon>Gunneridae</taxon>
        <taxon>Pentapetalae</taxon>
        <taxon>rosids</taxon>
        <taxon>malvids</taxon>
        <taxon>Sapindales</taxon>
        <taxon>Sapindaceae</taxon>
        <taxon>Hippocastanoideae</taxon>
        <taxon>Acereae</taxon>
        <taxon>Dipteronia</taxon>
    </lineage>
</organism>
<evidence type="ECO:0000313" key="4">
    <source>
        <dbReference type="Proteomes" id="UP001280121"/>
    </source>
</evidence>
<dbReference type="Proteomes" id="UP001280121">
    <property type="component" value="Unassembled WGS sequence"/>
</dbReference>
<proteinExistence type="predicted"/>
<dbReference type="PANTHER" id="PTHR45651">
    <property type="entry name" value="CYCLIC NUCLEOTIDE-GATED ION CHANNEL 15-RELATED-RELATED"/>
    <property type="match status" value="1"/>
</dbReference>
<protein>
    <recommendedName>
        <fullName evidence="5">Ion transport domain-containing protein</fullName>
    </recommendedName>
</protein>
<dbReference type="SUPFAM" id="SSF81324">
    <property type="entry name" value="Voltage-gated potassium channels"/>
    <property type="match status" value="1"/>
</dbReference>
<evidence type="ECO:0000256" key="1">
    <source>
        <dbReference type="ARBA" id="ARBA00023303"/>
    </source>
</evidence>
<keyword evidence="2" id="KW-0472">Membrane</keyword>
<dbReference type="EMBL" id="JANJYI010000004">
    <property type="protein sequence ID" value="KAK2654293.1"/>
    <property type="molecule type" value="Genomic_DNA"/>
</dbReference>
<dbReference type="GO" id="GO:0034220">
    <property type="term" value="P:monoatomic ion transmembrane transport"/>
    <property type="evidence" value="ECO:0007669"/>
    <property type="project" value="UniProtKB-KW"/>
</dbReference>
<feature type="transmembrane region" description="Helical" evidence="2">
    <location>
        <begin position="44"/>
        <end position="67"/>
    </location>
</feature>
<keyword evidence="2" id="KW-0812">Transmembrane</keyword>
<gene>
    <name evidence="3" type="ORF">Ddye_014149</name>
</gene>
<evidence type="ECO:0000313" key="3">
    <source>
        <dbReference type="EMBL" id="KAK2654293.1"/>
    </source>
</evidence>
<dbReference type="PANTHER" id="PTHR45651:SF5">
    <property type="entry name" value="CYCLIC NUCLEOTIDE-GATED ION CHANNEL 1"/>
    <property type="match status" value="1"/>
</dbReference>
<keyword evidence="2" id="KW-1133">Transmembrane helix</keyword>
<evidence type="ECO:0008006" key="5">
    <source>
        <dbReference type="Google" id="ProtNLM"/>
    </source>
</evidence>
<feature type="transmembrane region" description="Helical" evidence="2">
    <location>
        <begin position="79"/>
        <end position="102"/>
    </location>
</feature>
<comment type="caution">
    <text evidence="3">The sequence shown here is derived from an EMBL/GenBank/DDBJ whole genome shotgun (WGS) entry which is preliminary data.</text>
</comment>
<dbReference type="GO" id="GO:0016020">
    <property type="term" value="C:membrane"/>
    <property type="evidence" value="ECO:0007669"/>
    <property type="project" value="UniProtKB-SubCell"/>
</dbReference>
<name>A0AAD9X8A2_9ROSI</name>
<reference evidence="3" key="1">
    <citation type="journal article" date="2023" name="Plant J.">
        <title>Genome sequences and population genomics provide insights into the demographic history, inbreeding, and mutation load of two 'living fossil' tree species of Dipteronia.</title>
        <authorList>
            <person name="Feng Y."/>
            <person name="Comes H.P."/>
            <person name="Chen J."/>
            <person name="Zhu S."/>
            <person name="Lu R."/>
            <person name="Zhang X."/>
            <person name="Li P."/>
            <person name="Qiu J."/>
            <person name="Olsen K.M."/>
            <person name="Qiu Y."/>
        </authorList>
    </citation>
    <scope>NUCLEOTIDE SEQUENCE</scope>
    <source>
        <strain evidence="3">KIB01</strain>
    </source>
</reference>
<feature type="transmembrane region" description="Helical" evidence="2">
    <location>
        <begin position="194"/>
        <end position="213"/>
    </location>
</feature>
<accession>A0AAD9X8A2</accession>
<feature type="transmembrane region" description="Helical" evidence="2">
    <location>
        <begin position="338"/>
        <end position="356"/>
    </location>
</feature>
<sequence length="364" mass="42617">MELKQDLQGSTRILTISIKVMQAMSRIVTQIKKTLDPVRPLRNWISLMLCVMSISMDPLFFYIPVIKMDKNCLDLDTKLGVIACVFRSVIDIFYIIHIVYYIGFKPRPPDILDDSGHYNSPYIELLAVLPLPQVVIMIIVLKMSLTNFLEAMNVLKYFVLLQFVPRVFRIYPLFKKATSSRLVTEVTWAKGAFNLYLYVISGHVFGALWYFLAIERETECWKKVCRGMNQTRCNHQSFNCHENSRNYRFLHSNCSTKPHYHVDYKFGIFRDALQSGIVEGSFLHKFMYCFRWGLQSLSCFGQNLTTSIDIWENIFTISITISSVVLFIFLLGNMQVRTYMFMLSYLSIHFFYIYIVRVNSFLLC</sequence>
<keyword evidence="1" id="KW-0407">Ion channel</keyword>
<keyword evidence="1" id="KW-0813">Transport</keyword>